<evidence type="ECO:0000256" key="1">
    <source>
        <dbReference type="SAM" id="MobiDB-lite"/>
    </source>
</evidence>
<sequence>MSHLLTLKTPTGKLVLTVVYMGKPSDPRKIGTALLGECNSLIKPQDYNSQKAISSGTQNMKARKVPAPTTPDREYNSHYTQGLRKPCQIPPVVIASGSALTNPRAPALGRRAVRIFDQLESSVVVSRDRRRRELRTGAFSLPFGVVALLPLCKTGVWARPRTCVPVGLVVPVGPC</sequence>
<comment type="caution">
    <text evidence="2">The sequence shown here is derived from an EMBL/GenBank/DDBJ whole genome shotgun (WGS) entry which is preliminary data.</text>
</comment>
<organism evidence="2 3">
    <name type="scientific">Ovis aries</name>
    <name type="common">Sheep</name>
    <dbReference type="NCBI Taxonomy" id="9940"/>
    <lineage>
        <taxon>Eukaryota</taxon>
        <taxon>Metazoa</taxon>
        <taxon>Chordata</taxon>
        <taxon>Craniata</taxon>
        <taxon>Vertebrata</taxon>
        <taxon>Euteleostomi</taxon>
        <taxon>Mammalia</taxon>
        <taxon>Eutheria</taxon>
        <taxon>Laurasiatheria</taxon>
        <taxon>Artiodactyla</taxon>
        <taxon>Ruminantia</taxon>
        <taxon>Pecora</taxon>
        <taxon>Bovidae</taxon>
        <taxon>Caprinae</taxon>
        <taxon>Ovis</taxon>
    </lineage>
</organism>
<proteinExistence type="predicted"/>
<dbReference type="Proteomes" id="UP000664991">
    <property type="component" value="Unassembled WGS sequence"/>
</dbReference>
<dbReference type="EMBL" id="JAEMGP010000004">
    <property type="protein sequence ID" value="KAG5210535.1"/>
    <property type="molecule type" value="Genomic_DNA"/>
</dbReference>
<gene>
    <name evidence="2" type="ORF">JEQ12_015729</name>
</gene>
<dbReference type="AlphaFoldDB" id="A0A836A5F1"/>
<name>A0A836A5F1_SHEEP</name>
<evidence type="ECO:0000313" key="3">
    <source>
        <dbReference type="Proteomes" id="UP000664991"/>
    </source>
</evidence>
<reference evidence="2 3" key="1">
    <citation type="submission" date="2020-12" db="EMBL/GenBank/DDBJ databases">
        <title>De novo assembly of Tibetan sheep genome.</title>
        <authorList>
            <person name="Li X."/>
        </authorList>
    </citation>
    <scope>NUCLEOTIDE SEQUENCE [LARGE SCALE GENOMIC DNA]</scope>
    <source>
        <tissue evidence="2">Heart</tissue>
    </source>
</reference>
<feature type="region of interest" description="Disordered" evidence="1">
    <location>
        <begin position="53"/>
        <end position="78"/>
    </location>
</feature>
<evidence type="ECO:0000313" key="2">
    <source>
        <dbReference type="EMBL" id="KAG5210535.1"/>
    </source>
</evidence>
<protein>
    <submittedName>
        <fullName evidence="2">Uncharacterized protein</fullName>
    </submittedName>
</protein>
<accession>A0A836A5F1</accession>